<dbReference type="EMBL" id="CAJNOT010004442">
    <property type="protein sequence ID" value="CAF1432440.1"/>
    <property type="molecule type" value="Genomic_DNA"/>
</dbReference>
<proteinExistence type="predicted"/>
<feature type="transmembrane region" description="Helical" evidence="1">
    <location>
        <begin position="266"/>
        <end position="284"/>
    </location>
</feature>
<dbReference type="CDD" id="cd19051">
    <property type="entry name" value="LGIC_TM_cation"/>
    <property type="match status" value="1"/>
</dbReference>
<dbReference type="EMBL" id="CAJNOL010004037">
    <property type="protein sequence ID" value="CAF1579593.1"/>
    <property type="molecule type" value="Genomic_DNA"/>
</dbReference>
<comment type="caution">
    <text evidence="6">The sequence shown here is derived from an EMBL/GenBank/DDBJ whole genome shotgun (WGS) entry which is preliminary data.</text>
</comment>
<dbReference type="Gene3D" id="1.20.58.390">
    <property type="entry name" value="Neurotransmitter-gated ion-channel transmembrane domain"/>
    <property type="match status" value="2"/>
</dbReference>
<accession>A0A819Z6W4</accession>
<evidence type="ECO:0000313" key="6">
    <source>
        <dbReference type="EMBL" id="CAF4165445.1"/>
    </source>
</evidence>
<evidence type="ECO:0000256" key="1">
    <source>
        <dbReference type="SAM" id="Phobius"/>
    </source>
</evidence>
<dbReference type="Proteomes" id="UP000663854">
    <property type="component" value="Unassembled WGS sequence"/>
</dbReference>
<dbReference type="InterPro" id="IPR006029">
    <property type="entry name" value="Neurotrans-gated_channel_TM"/>
</dbReference>
<organism evidence="6 7">
    <name type="scientific">Rotaria sordida</name>
    <dbReference type="NCBI Taxonomy" id="392033"/>
    <lineage>
        <taxon>Eukaryota</taxon>
        <taxon>Metazoa</taxon>
        <taxon>Spiralia</taxon>
        <taxon>Gnathifera</taxon>
        <taxon>Rotifera</taxon>
        <taxon>Eurotatoria</taxon>
        <taxon>Bdelloidea</taxon>
        <taxon>Philodinida</taxon>
        <taxon>Philodinidae</taxon>
        <taxon>Rotaria</taxon>
    </lineage>
</organism>
<dbReference type="GO" id="GO:0016020">
    <property type="term" value="C:membrane"/>
    <property type="evidence" value="ECO:0007669"/>
    <property type="project" value="InterPro"/>
</dbReference>
<keyword evidence="8" id="KW-1185">Reference proteome</keyword>
<dbReference type="InterPro" id="IPR038050">
    <property type="entry name" value="Neuro_actylchol_rec"/>
</dbReference>
<dbReference type="Pfam" id="PF02932">
    <property type="entry name" value="Neur_chan_memb"/>
    <property type="match status" value="1"/>
</dbReference>
<evidence type="ECO:0000259" key="2">
    <source>
        <dbReference type="Pfam" id="PF02932"/>
    </source>
</evidence>
<feature type="transmembrane region" description="Helical" evidence="1">
    <location>
        <begin position="36"/>
        <end position="55"/>
    </location>
</feature>
<keyword evidence="1" id="KW-0472">Membrane</keyword>
<evidence type="ECO:0000313" key="5">
    <source>
        <dbReference type="EMBL" id="CAF1579593.1"/>
    </source>
</evidence>
<gene>
    <name evidence="6" type="ORF">JBS370_LOCUS34728</name>
    <name evidence="5" type="ORF">JXQ802_LOCUS46069</name>
    <name evidence="3" type="ORF">PYM288_LOCUS30341</name>
    <name evidence="4" type="ORF">ZHD862_LOCUS34437</name>
</gene>
<keyword evidence="1" id="KW-0812">Transmembrane</keyword>
<name>A0A819Z6W4_9BILA</name>
<dbReference type="Proteomes" id="UP000663870">
    <property type="component" value="Unassembled WGS sequence"/>
</dbReference>
<feature type="domain" description="Neurotransmitter-gated ion-channel transmembrane" evidence="2">
    <location>
        <begin position="37"/>
        <end position="282"/>
    </location>
</feature>
<reference evidence="6" key="1">
    <citation type="submission" date="2021-02" db="EMBL/GenBank/DDBJ databases">
        <authorList>
            <person name="Nowell W R."/>
        </authorList>
    </citation>
    <scope>NUCLEOTIDE SEQUENCE</scope>
</reference>
<dbReference type="Proteomes" id="UP000663836">
    <property type="component" value="Unassembled WGS sequence"/>
</dbReference>
<dbReference type="EMBL" id="CAJOBD010011300">
    <property type="protein sequence ID" value="CAF4165445.1"/>
    <property type="molecule type" value="Genomic_DNA"/>
</dbReference>
<sequence>MTLLGLLLPPDSNDKITLRELEFDNKKFVLIYSKSTEITTLLTVVMFSLLISEIMPPSSNAIAIITVYFMCVMIMSVVSVAASVLVLSLHFRNSKNYTMPLWVHKYLCNYLAWLLCMKRPNHDLSWHTIRRRWTFPKQESNNINESIDNNDSKIPSELLLSNTFELLSTNVTNVDKKPLEFLENQEKQRSDSLLEFPAPPATKTHRFRHHQNTSKELKICDMEMIRSELRIIISQLTILTNYSRQREKDDDESQEWKFLARVIDRLCLILFAISMILFNTLAFLNV</sequence>
<evidence type="ECO:0000313" key="8">
    <source>
        <dbReference type="Proteomes" id="UP000663870"/>
    </source>
</evidence>
<dbReference type="EMBL" id="CAJNOH010002775">
    <property type="protein sequence ID" value="CAF1309528.1"/>
    <property type="molecule type" value="Genomic_DNA"/>
</dbReference>
<dbReference type="GO" id="GO:0006811">
    <property type="term" value="P:monoatomic ion transport"/>
    <property type="evidence" value="ECO:0007669"/>
    <property type="project" value="InterPro"/>
</dbReference>
<keyword evidence="1" id="KW-1133">Transmembrane helix</keyword>
<dbReference type="AlphaFoldDB" id="A0A819Z6W4"/>
<dbReference type="Proteomes" id="UP000663864">
    <property type="component" value="Unassembled WGS sequence"/>
</dbReference>
<evidence type="ECO:0000313" key="4">
    <source>
        <dbReference type="EMBL" id="CAF1432440.1"/>
    </source>
</evidence>
<dbReference type="InterPro" id="IPR036719">
    <property type="entry name" value="Neuro-gated_channel_TM_sf"/>
</dbReference>
<dbReference type="SUPFAM" id="SSF90112">
    <property type="entry name" value="Neurotransmitter-gated ion-channel transmembrane pore"/>
    <property type="match status" value="1"/>
</dbReference>
<protein>
    <recommendedName>
        <fullName evidence="2">Neurotransmitter-gated ion-channel transmembrane domain-containing protein</fullName>
    </recommendedName>
</protein>
<feature type="transmembrane region" description="Helical" evidence="1">
    <location>
        <begin position="61"/>
        <end position="89"/>
    </location>
</feature>
<evidence type="ECO:0000313" key="3">
    <source>
        <dbReference type="EMBL" id="CAF1309528.1"/>
    </source>
</evidence>
<evidence type="ECO:0000313" key="7">
    <source>
        <dbReference type="Proteomes" id="UP000663836"/>
    </source>
</evidence>